<dbReference type="EMBL" id="LAZL01000003">
    <property type="protein sequence ID" value="KMT66562.1"/>
    <property type="molecule type" value="Genomic_DNA"/>
</dbReference>
<dbReference type="GO" id="GO:0043565">
    <property type="term" value="F:sequence-specific DNA binding"/>
    <property type="evidence" value="ECO:0007669"/>
    <property type="project" value="TreeGrafter"/>
</dbReference>
<comment type="caution">
    <text evidence="6">The sequence shown here is derived from an EMBL/GenBank/DDBJ whole genome shotgun (WGS) entry which is preliminary data.</text>
</comment>
<dbReference type="Pfam" id="PF00126">
    <property type="entry name" value="HTH_1"/>
    <property type="match status" value="1"/>
</dbReference>
<dbReference type="AlphaFoldDB" id="A0A0J8GV05"/>
<dbReference type="CDD" id="cd08422">
    <property type="entry name" value="PBP2_CrgA_like"/>
    <property type="match status" value="1"/>
</dbReference>
<dbReference type="Gene3D" id="1.10.10.10">
    <property type="entry name" value="Winged helix-like DNA-binding domain superfamily/Winged helix DNA-binding domain"/>
    <property type="match status" value="1"/>
</dbReference>
<dbReference type="OrthoDB" id="9786526at2"/>
<feature type="domain" description="HTH lysR-type" evidence="5">
    <location>
        <begin position="1"/>
        <end position="58"/>
    </location>
</feature>
<organism evidence="6 7">
    <name type="scientific">Catenovulum maritimum</name>
    <dbReference type="NCBI Taxonomy" id="1513271"/>
    <lineage>
        <taxon>Bacteria</taxon>
        <taxon>Pseudomonadati</taxon>
        <taxon>Pseudomonadota</taxon>
        <taxon>Gammaproteobacteria</taxon>
        <taxon>Alteromonadales</taxon>
        <taxon>Alteromonadaceae</taxon>
        <taxon>Catenovulum</taxon>
    </lineage>
</organism>
<keyword evidence="4" id="KW-0804">Transcription</keyword>
<dbReference type="PANTHER" id="PTHR30537">
    <property type="entry name" value="HTH-TYPE TRANSCRIPTIONAL REGULATOR"/>
    <property type="match status" value="1"/>
</dbReference>
<protein>
    <recommendedName>
        <fullName evidence="5">HTH lysR-type domain-containing protein</fullName>
    </recommendedName>
</protein>
<dbReference type="Proteomes" id="UP000037600">
    <property type="component" value="Unassembled WGS sequence"/>
</dbReference>
<dbReference type="GO" id="GO:0003700">
    <property type="term" value="F:DNA-binding transcription factor activity"/>
    <property type="evidence" value="ECO:0007669"/>
    <property type="project" value="InterPro"/>
</dbReference>
<sequence>MNLDSAKIFVYVASKGSFSAASEYLKIPVSTVSRRVSELELELNIRLLERSTRHLRLTEAGSTLYEYISRGLEEMEAGLLALAEKETELKGRLRISIPPNFIPWMRLIEKFQLAHPNVELDLFVSEKKLDLIEDSIDVALRVGNVENLSVVARRITSYRHRIVASPRFLEKYPLPKQPSDLELLPCAAWAKKSTDVTWQVGDEKINLTPKIRANDYKFMQDLALNHQYFTEVPPFFCKKELKTGKLVELLPEHPLPEFSLQLVYPSRKQVSRIARVYIDYCLANYNKHN</sequence>
<dbReference type="InterPro" id="IPR058163">
    <property type="entry name" value="LysR-type_TF_proteobact-type"/>
</dbReference>
<evidence type="ECO:0000259" key="5">
    <source>
        <dbReference type="PROSITE" id="PS50931"/>
    </source>
</evidence>
<gene>
    <name evidence="6" type="ORF">XM47_03240</name>
</gene>
<dbReference type="PANTHER" id="PTHR30537:SF68">
    <property type="entry name" value="TRANSCRIPTIONAL REGULATOR-RELATED"/>
    <property type="match status" value="1"/>
</dbReference>
<evidence type="ECO:0000256" key="4">
    <source>
        <dbReference type="ARBA" id="ARBA00023163"/>
    </source>
</evidence>
<dbReference type="Pfam" id="PF03466">
    <property type="entry name" value="LysR_substrate"/>
    <property type="match status" value="1"/>
</dbReference>
<dbReference type="InterPro" id="IPR036388">
    <property type="entry name" value="WH-like_DNA-bd_sf"/>
</dbReference>
<dbReference type="PROSITE" id="PS50931">
    <property type="entry name" value="HTH_LYSR"/>
    <property type="match status" value="1"/>
</dbReference>
<evidence type="ECO:0000313" key="6">
    <source>
        <dbReference type="EMBL" id="KMT66562.1"/>
    </source>
</evidence>
<evidence type="ECO:0000256" key="2">
    <source>
        <dbReference type="ARBA" id="ARBA00023015"/>
    </source>
</evidence>
<keyword evidence="3" id="KW-0238">DNA-binding</keyword>
<dbReference type="STRING" id="1513271.XM47_03240"/>
<dbReference type="GO" id="GO:0006351">
    <property type="term" value="P:DNA-templated transcription"/>
    <property type="evidence" value="ECO:0007669"/>
    <property type="project" value="TreeGrafter"/>
</dbReference>
<evidence type="ECO:0000256" key="3">
    <source>
        <dbReference type="ARBA" id="ARBA00023125"/>
    </source>
</evidence>
<evidence type="ECO:0000256" key="1">
    <source>
        <dbReference type="ARBA" id="ARBA00009437"/>
    </source>
</evidence>
<accession>A0A0J8GV05</accession>
<comment type="similarity">
    <text evidence="1">Belongs to the LysR transcriptional regulatory family.</text>
</comment>
<keyword evidence="2" id="KW-0805">Transcription regulation</keyword>
<dbReference type="FunFam" id="1.10.10.10:FF:000001">
    <property type="entry name" value="LysR family transcriptional regulator"/>
    <property type="match status" value="1"/>
</dbReference>
<dbReference type="InterPro" id="IPR036390">
    <property type="entry name" value="WH_DNA-bd_sf"/>
</dbReference>
<dbReference type="RefSeq" id="WP_048689575.1">
    <property type="nucleotide sequence ID" value="NZ_KQ130483.1"/>
</dbReference>
<name>A0A0J8GV05_9ALTE</name>
<dbReference type="SUPFAM" id="SSF46785">
    <property type="entry name" value="Winged helix' DNA-binding domain"/>
    <property type="match status" value="1"/>
</dbReference>
<evidence type="ECO:0000313" key="7">
    <source>
        <dbReference type="Proteomes" id="UP000037600"/>
    </source>
</evidence>
<keyword evidence="7" id="KW-1185">Reference proteome</keyword>
<proteinExistence type="inferred from homology"/>
<dbReference type="InterPro" id="IPR005119">
    <property type="entry name" value="LysR_subst-bd"/>
</dbReference>
<dbReference type="Gene3D" id="3.40.190.290">
    <property type="match status" value="1"/>
</dbReference>
<dbReference type="SUPFAM" id="SSF53850">
    <property type="entry name" value="Periplasmic binding protein-like II"/>
    <property type="match status" value="1"/>
</dbReference>
<reference evidence="6 7" key="1">
    <citation type="submission" date="2015-04" db="EMBL/GenBank/DDBJ databases">
        <title>Draft Genome Sequence of the Novel Agar-Digesting Marine Bacterium Q1.</title>
        <authorList>
            <person name="Li Y."/>
            <person name="Li D."/>
            <person name="Chen G."/>
            <person name="Du Z."/>
        </authorList>
    </citation>
    <scope>NUCLEOTIDE SEQUENCE [LARGE SCALE GENOMIC DNA]</scope>
    <source>
        <strain evidence="6 7">Q1</strain>
    </source>
</reference>
<dbReference type="InterPro" id="IPR000847">
    <property type="entry name" value="LysR_HTH_N"/>
</dbReference>